<dbReference type="Pfam" id="PF07690">
    <property type="entry name" value="MFS_1"/>
    <property type="match status" value="1"/>
</dbReference>
<accession>A0AAE3VTX6</accession>
<comment type="caution">
    <text evidence="7">The sequence shown here is derived from an EMBL/GenBank/DDBJ whole genome shotgun (WGS) entry which is preliminary data.</text>
</comment>
<dbReference type="Gene3D" id="1.20.1250.20">
    <property type="entry name" value="MFS general substrate transporter like domains"/>
    <property type="match status" value="1"/>
</dbReference>
<dbReference type="PANTHER" id="PTHR42910:SF1">
    <property type="entry name" value="MAJOR FACILITATOR SUPERFAMILY (MFS) PROFILE DOMAIN-CONTAINING PROTEIN"/>
    <property type="match status" value="1"/>
</dbReference>
<dbReference type="PROSITE" id="PS50850">
    <property type="entry name" value="MFS"/>
    <property type="match status" value="1"/>
</dbReference>
<feature type="transmembrane region" description="Helical" evidence="5">
    <location>
        <begin position="106"/>
        <end position="126"/>
    </location>
</feature>
<dbReference type="EMBL" id="JAUSUZ010000001">
    <property type="protein sequence ID" value="MDQ0363863.1"/>
    <property type="molecule type" value="Genomic_DNA"/>
</dbReference>
<feature type="transmembrane region" description="Helical" evidence="5">
    <location>
        <begin position="76"/>
        <end position="94"/>
    </location>
</feature>
<reference evidence="7 8" key="1">
    <citation type="submission" date="2023-07" db="EMBL/GenBank/DDBJ databases">
        <title>Sequencing the genomes of 1000 actinobacteria strains.</title>
        <authorList>
            <person name="Klenk H.-P."/>
        </authorList>
    </citation>
    <scope>NUCLEOTIDE SEQUENCE [LARGE SCALE GENOMIC DNA]</scope>
    <source>
        <strain evidence="7 8">DSM 44709</strain>
    </source>
</reference>
<dbReference type="InterPro" id="IPR011701">
    <property type="entry name" value="MFS"/>
</dbReference>
<dbReference type="InterPro" id="IPR020846">
    <property type="entry name" value="MFS_dom"/>
</dbReference>
<feature type="domain" description="Major facilitator superfamily (MFS) profile" evidence="6">
    <location>
        <begin position="1"/>
        <end position="131"/>
    </location>
</feature>
<feature type="transmembrane region" description="Helical" evidence="5">
    <location>
        <begin position="47"/>
        <end position="64"/>
    </location>
</feature>
<keyword evidence="2 5" id="KW-0812">Transmembrane</keyword>
<dbReference type="Proteomes" id="UP001240236">
    <property type="component" value="Unassembled WGS sequence"/>
</dbReference>
<dbReference type="SUPFAM" id="SSF103473">
    <property type="entry name" value="MFS general substrate transporter"/>
    <property type="match status" value="1"/>
</dbReference>
<proteinExistence type="predicted"/>
<sequence length="131" mass="13373">MGYAVGIFLLVPLGDPRDRRRLIPLMLLLSAGMLLSAAAAPRYGWRLGGLGLTTVGAQLLTPLASELAVPDRRGSVVGSVASGVLIGILLSRTVSGAVAGLFGWRAIFLLAAAATVIAAAVLYRIVPVPAG</sequence>
<dbReference type="GO" id="GO:0022857">
    <property type="term" value="F:transmembrane transporter activity"/>
    <property type="evidence" value="ECO:0007669"/>
    <property type="project" value="InterPro"/>
</dbReference>
<dbReference type="InterPro" id="IPR036259">
    <property type="entry name" value="MFS_trans_sf"/>
</dbReference>
<evidence type="ECO:0000256" key="3">
    <source>
        <dbReference type="ARBA" id="ARBA00022989"/>
    </source>
</evidence>
<evidence type="ECO:0000313" key="8">
    <source>
        <dbReference type="Proteomes" id="UP001240236"/>
    </source>
</evidence>
<dbReference type="PANTHER" id="PTHR42910">
    <property type="entry name" value="TRANSPORTER SCO4007-RELATED"/>
    <property type="match status" value="1"/>
</dbReference>
<dbReference type="AlphaFoldDB" id="A0AAE3VTX6"/>
<keyword evidence="8" id="KW-1185">Reference proteome</keyword>
<organism evidence="7 8">
    <name type="scientific">Catenuloplanes indicus</name>
    <dbReference type="NCBI Taxonomy" id="137267"/>
    <lineage>
        <taxon>Bacteria</taxon>
        <taxon>Bacillati</taxon>
        <taxon>Actinomycetota</taxon>
        <taxon>Actinomycetes</taxon>
        <taxon>Micromonosporales</taxon>
        <taxon>Micromonosporaceae</taxon>
        <taxon>Catenuloplanes</taxon>
    </lineage>
</organism>
<gene>
    <name evidence="7" type="ORF">J2S42_000532</name>
</gene>
<name>A0AAE3VTX6_9ACTN</name>
<keyword evidence="3 5" id="KW-1133">Transmembrane helix</keyword>
<evidence type="ECO:0000256" key="2">
    <source>
        <dbReference type="ARBA" id="ARBA00022692"/>
    </source>
</evidence>
<evidence type="ECO:0000256" key="1">
    <source>
        <dbReference type="ARBA" id="ARBA00004651"/>
    </source>
</evidence>
<evidence type="ECO:0000259" key="6">
    <source>
        <dbReference type="PROSITE" id="PS50850"/>
    </source>
</evidence>
<protein>
    <submittedName>
        <fullName evidence="7">MFS family arabinose efflux permease</fullName>
    </submittedName>
</protein>
<comment type="subcellular location">
    <subcellularLocation>
        <location evidence="1">Cell membrane</location>
        <topology evidence="1">Multi-pass membrane protein</topology>
    </subcellularLocation>
</comment>
<feature type="transmembrane region" description="Helical" evidence="5">
    <location>
        <begin position="22"/>
        <end position="40"/>
    </location>
</feature>
<evidence type="ECO:0000313" key="7">
    <source>
        <dbReference type="EMBL" id="MDQ0363863.1"/>
    </source>
</evidence>
<keyword evidence="4 5" id="KW-0472">Membrane</keyword>
<evidence type="ECO:0000256" key="4">
    <source>
        <dbReference type="ARBA" id="ARBA00023136"/>
    </source>
</evidence>
<evidence type="ECO:0000256" key="5">
    <source>
        <dbReference type="SAM" id="Phobius"/>
    </source>
</evidence>
<dbReference type="GO" id="GO:0005886">
    <property type="term" value="C:plasma membrane"/>
    <property type="evidence" value="ECO:0007669"/>
    <property type="project" value="UniProtKB-SubCell"/>
</dbReference>